<proteinExistence type="inferred from homology"/>
<feature type="transmembrane region" description="Helical" evidence="8">
    <location>
        <begin position="100"/>
        <end position="127"/>
    </location>
</feature>
<evidence type="ECO:0000256" key="8">
    <source>
        <dbReference type="RuleBase" id="RU363032"/>
    </source>
</evidence>
<dbReference type="InterPro" id="IPR000515">
    <property type="entry name" value="MetI-like"/>
</dbReference>
<feature type="transmembrane region" description="Helical" evidence="8">
    <location>
        <begin position="233"/>
        <end position="253"/>
    </location>
</feature>
<gene>
    <name evidence="10" type="ORF">HNR59_002128</name>
</gene>
<dbReference type="Proteomes" id="UP000533306">
    <property type="component" value="Unassembled WGS sequence"/>
</dbReference>
<dbReference type="SUPFAM" id="SSF161098">
    <property type="entry name" value="MetI-like"/>
    <property type="match status" value="1"/>
</dbReference>
<dbReference type="PANTHER" id="PTHR43357:SF4">
    <property type="entry name" value="INNER MEMBRANE ABC TRANSPORTER PERMEASE PROTEIN YDCV"/>
    <property type="match status" value="1"/>
</dbReference>
<dbReference type="Gene3D" id="1.10.3720.10">
    <property type="entry name" value="MetI-like"/>
    <property type="match status" value="1"/>
</dbReference>
<keyword evidence="5 8" id="KW-0812">Transmembrane</keyword>
<reference evidence="10 11" key="1">
    <citation type="submission" date="2020-08" db="EMBL/GenBank/DDBJ databases">
        <title>Genomic Encyclopedia of Type Strains, Phase IV (KMG-IV): sequencing the most valuable type-strain genomes for metagenomic binning, comparative biology and taxonomic classification.</title>
        <authorList>
            <person name="Goeker M."/>
        </authorList>
    </citation>
    <scope>NUCLEOTIDE SEQUENCE [LARGE SCALE GENOMIC DNA]</scope>
    <source>
        <strain evidence="10 11">DSM 11099</strain>
    </source>
</reference>
<name>A0A7W9VV66_9HYPH</name>
<evidence type="ECO:0000256" key="4">
    <source>
        <dbReference type="ARBA" id="ARBA00022519"/>
    </source>
</evidence>
<dbReference type="Pfam" id="PF00528">
    <property type="entry name" value="BPD_transp_1"/>
    <property type="match status" value="1"/>
</dbReference>
<keyword evidence="4" id="KW-0997">Cell inner membrane</keyword>
<dbReference type="EMBL" id="JACHEU010000001">
    <property type="protein sequence ID" value="MBB6012783.1"/>
    <property type="molecule type" value="Genomic_DNA"/>
</dbReference>
<comment type="similarity">
    <text evidence="8">Belongs to the binding-protein-dependent transport system permease family.</text>
</comment>
<organism evidence="10 11">
    <name type="scientific">Aquamicrobium lusatiense</name>
    <dbReference type="NCBI Taxonomy" id="89772"/>
    <lineage>
        <taxon>Bacteria</taxon>
        <taxon>Pseudomonadati</taxon>
        <taxon>Pseudomonadota</taxon>
        <taxon>Alphaproteobacteria</taxon>
        <taxon>Hyphomicrobiales</taxon>
        <taxon>Phyllobacteriaceae</taxon>
        <taxon>Aquamicrobium</taxon>
    </lineage>
</organism>
<comment type="caution">
    <text evidence="10">The sequence shown here is derived from an EMBL/GenBank/DDBJ whole genome shotgun (WGS) entry which is preliminary data.</text>
</comment>
<evidence type="ECO:0000256" key="2">
    <source>
        <dbReference type="ARBA" id="ARBA00022448"/>
    </source>
</evidence>
<accession>A0A7W9VV66</accession>
<dbReference type="PROSITE" id="PS50928">
    <property type="entry name" value="ABC_TM1"/>
    <property type="match status" value="1"/>
</dbReference>
<protein>
    <submittedName>
        <fullName evidence="10">Putative spermidine/putrescine transport system permease protein</fullName>
    </submittedName>
</protein>
<evidence type="ECO:0000259" key="9">
    <source>
        <dbReference type="PROSITE" id="PS50928"/>
    </source>
</evidence>
<feature type="domain" description="ABC transmembrane type-1" evidence="9">
    <location>
        <begin position="65"/>
        <end position="253"/>
    </location>
</feature>
<dbReference type="GO" id="GO:0005886">
    <property type="term" value="C:plasma membrane"/>
    <property type="evidence" value="ECO:0007669"/>
    <property type="project" value="UniProtKB-SubCell"/>
</dbReference>
<keyword evidence="2 8" id="KW-0813">Transport</keyword>
<keyword evidence="6 8" id="KW-1133">Transmembrane helix</keyword>
<comment type="subcellular location">
    <subcellularLocation>
        <location evidence="1">Cell inner membrane</location>
        <topology evidence="1">Multi-pass membrane protein</topology>
    </subcellularLocation>
    <subcellularLocation>
        <location evidence="8">Cell membrane</location>
        <topology evidence="8">Multi-pass membrane protein</topology>
    </subcellularLocation>
</comment>
<evidence type="ECO:0000256" key="6">
    <source>
        <dbReference type="ARBA" id="ARBA00022989"/>
    </source>
</evidence>
<evidence type="ECO:0000256" key="7">
    <source>
        <dbReference type="ARBA" id="ARBA00023136"/>
    </source>
</evidence>
<evidence type="ECO:0000313" key="10">
    <source>
        <dbReference type="EMBL" id="MBB6012783.1"/>
    </source>
</evidence>
<sequence>MMEGHQLSWPLRALVFVLMLFLLAPALLVFPISFSGDRLLSFPPSSWSFRWYQSLWQNELIISSFLTSLSLAVVVTMLSLAIAIPAVYAIIRLKTPGSEFLYNLFTAPLLLPTIVLGLAILIIFATIGLLGTFHGIVLAHLVVTLPYALRVLAVALGNVNLACEEAAASLGAGPLTVVRRVTLPMMMPGIIAATALCFLVSFDELVITLFLTGPKLTTLPVELFRYVETSADPMVACVSVLLFFFTLAIIMIIDRAMGLTQTFVR</sequence>
<feature type="transmembrane region" description="Helical" evidence="8">
    <location>
        <begin position="189"/>
        <end position="213"/>
    </location>
</feature>
<evidence type="ECO:0000256" key="3">
    <source>
        <dbReference type="ARBA" id="ARBA00022475"/>
    </source>
</evidence>
<keyword evidence="3" id="KW-1003">Cell membrane</keyword>
<keyword evidence="11" id="KW-1185">Reference proteome</keyword>
<dbReference type="PANTHER" id="PTHR43357">
    <property type="entry name" value="INNER MEMBRANE ABC TRANSPORTER PERMEASE PROTEIN YDCV"/>
    <property type="match status" value="1"/>
</dbReference>
<keyword evidence="7 8" id="KW-0472">Membrane</keyword>
<dbReference type="InterPro" id="IPR035906">
    <property type="entry name" value="MetI-like_sf"/>
</dbReference>
<feature type="transmembrane region" description="Helical" evidence="8">
    <location>
        <begin position="60"/>
        <end position="88"/>
    </location>
</feature>
<evidence type="ECO:0000256" key="5">
    <source>
        <dbReference type="ARBA" id="ARBA00022692"/>
    </source>
</evidence>
<dbReference type="AlphaFoldDB" id="A0A7W9VV66"/>
<feature type="transmembrane region" description="Helical" evidence="8">
    <location>
        <begin position="133"/>
        <end position="152"/>
    </location>
</feature>
<evidence type="ECO:0000256" key="1">
    <source>
        <dbReference type="ARBA" id="ARBA00004429"/>
    </source>
</evidence>
<dbReference type="GO" id="GO:0055085">
    <property type="term" value="P:transmembrane transport"/>
    <property type="evidence" value="ECO:0007669"/>
    <property type="project" value="InterPro"/>
</dbReference>
<dbReference type="CDD" id="cd06261">
    <property type="entry name" value="TM_PBP2"/>
    <property type="match status" value="1"/>
</dbReference>
<evidence type="ECO:0000313" key="11">
    <source>
        <dbReference type="Proteomes" id="UP000533306"/>
    </source>
</evidence>